<evidence type="ECO:0000259" key="2">
    <source>
        <dbReference type="Pfam" id="PF09687"/>
    </source>
</evidence>
<keyword evidence="1" id="KW-0812">Transmembrane</keyword>
<dbReference type="Gene3D" id="6.10.280.180">
    <property type="entry name" value="Plasmodium RESA, N-terminal helical domain"/>
    <property type="match status" value="1"/>
</dbReference>
<dbReference type="AlphaFoldDB" id="A0A1C3KLY4"/>
<evidence type="ECO:0000256" key="1">
    <source>
        <dbReference type="SAM" id="Phobius"/>
    </source>
</evidence>
<dbReference type="Proteomes" id="UP000219799">
    <property type="component" value="Chromosome 5"/>
</dbReference>
<accession>A0A1C3KLY4</accession>
<protein>
    <submittedName>
        <fullName evidence="3">RAD protein</fullName>
    </submittedName>
</protein>
<dbReference type="EMBL" id="LT594493">
    <property type="protein sequence ID" value="SBT74943.1"/>
    <property type="molecule type" value="Genomic_DNA"/>
</dbReference>
<keyword evidence="1" id="KW-1133">Transmembrane helix</keyword>
<gene>
    <name evidence="3" type="primary">PmlGA01_050017000</name>
    <name evidence="3" type="ORF">PMLGA01_050017000</name>
</gene>
<feature type="transmembrane region" description="Helical" evidence="1">
    <location>
        <begin position="284"/>
        <end position="303"/>
    </location>
</feature>
<keyword evidence="1" id="KW-0472">Membrane</keyword>
<evidence type="ECO:0000313" key="4">
    <source>
        <dbReference type="Proteomes" id="UP000219799"/>
    </source>
</evidence>
<dbReference type="InterPro" id="IPR019111">
    <property type="entry name" value="PRESA_N"/>
</dbReference>
<proteinExistence type="predicted"/>
<dbReference type="InterPro" id="IPR044885">
    <property type="entry name" value="PRESA_N_sf"/>
</dbReference>
<evidence type="ECO:0000313" key="3">
    <source>
        <dbReference type="EMBL" id="SBT74943.1"/>
    </source>
</evidence>
<feature type="domain" description="Plasmodium RESA N-terminal" evidence="2">
    <location>
        <begin position="93"/>
        <end position="208"/>
    </location>
</feature>
<dbReference type="Pfam" id="PF09687">
    <property type="entry name" value="PRESAN"/>
    <property type="match status" value="1"/>
</dbReference>
<dbReference type="VEuPathDB" id="PlasmoDB:PmUG01_05027400"/>
<sequence length="306" mass="35918">MLTKSGLKKCGVSGLTIALLLVLLNVVLLVLNNTLIKLELSAGGCPRKLAEKAQQTNNTNAQSCTQTDLTKKKTKEKNEIPIGGTKNDVTIYLSKKQINKLVKSCSCIVNKKKIYSIYYYYLKCKISCYLKMMSKIKKNFYKMCKQEEIPNDIYDLYWTECKKKLFQHLREMKSSSRWQTFTFLNKSVITYSSLNIFLKNFENIWNTNIDVYGCKAAKFLEKKVDDYVSLRDIENSKKKKKKKKKKKMLQVAKKDILRKEGKNNRERRWGSPNNHQMYIYRKDIIMKNLFIYIYTGALVFIIYPKR</sequence>
<feature type="transmembrane region" description="Helical" evidence="1">
    <location>
        <begin position="12"/>
        <end position="31"/>
    </location>
</feature>
<reference evidence="3 4" key="1">
    <citation type="submission" date="2016-06" db="EMBL/GenBank/DDBJ databases">
        <authorList>
            <consortium name="Pathogen Informatics"/>
        </authorList>
    </citation>
    <scope>NUCLEOTIDE SEQUENCE [LARGE SCALE GENOMIC DNA]</scope>
    <source>
        <strain evidence="3">PmlGA01</strain>
    </source>
</reference>
<organism evidence="3 4">
    <name type="scientific">Plasmodium malariae</name>
    <dbReference type="NCBI Taxonomy" id="5858"/>
    <lineage>
        <taxon>Eukaryota</taxon>
        <taxon>Sar</taxon>
        <taxon>Alveolata</taxon>
        <taxon>Apicomplexa</taxon>
        <taxon>Aconoidasida</taxon>
        <taxon>Haemosporida</taxon>
        <taxon>Plasmodiidae</taxon>
        <taxon>Plasmodium</taxon>
        <taxon>Plasmodium (Plasmodium)</taxon>
    </lineage>
</organism>
<name>A0A1C3KLY4_PLAMA</name>